<dbReference type="CDD" id="cd11065">
    <property type="entry name" value="CYP64-like"/>
    <property type="match status" value="1"/>
</dbReference>
<evidence type="ECO:0000256" key="4">
    <source>
        <dbReference type="ARBA" id="ARBA00022617"/>
    </source>
</evidence>
<evidence type="ECO:0008006" key="13">
    <source>
        <dbReference type="Google" id="ProtNLM"/>
    </source>
</evidence>
<evidence type="ECO:0000256" key="6">
    <source>
        <dbReference type="ARBA" id="ARBA00023002"/>
    </source>
</evidence>
<comment type="caution">
    <text evidence="11">The sequence shown here is derived from an EMBL/GenBank/DDBJ whole genome shotgun (WGS) entry which is preliminary data.</text>
</comment>
<dbReference type="PANTHER" id="PTHR46300:SF7">
    <property type="entry name" value="P450, PUTATIVE (EUROFUNG)-RELATED"/>
    <property type="match status" value="1"/>
</dbReference>
<gene>
    <name evidence="11" type="ORF">CVT24_010824</name>
</gene>
<dbReference type="AlphaFoldDB" id="A0A409VH45"/>
<protein>
    <recommendedName>
        <fullName evidence="13">Cytochrome P450</fullName>
    </recommendedName>
</protein>
<name>A0A409VH45_9AGAR</name>
<keyword evidence="7 9" id="KW-0408">Iron</keyword>
<keyword evidence="4 9" id="KW-0349">Heme</keyword>
<dbReference type="InterPro" id="IPR001128">
    <property type="entry name" value="Cyt_P450"/>
</dbReference>
<keyword evidence="12" id="KW-1185">Reference proteome</keyword>
<dbReference type="Gene3D" id="1.10.630.10">
    <property type="entry name" value="Cytochrome P450"/>
    <property type="match status" value="1"/>
</dbReference>
<proteinExistence type="inferred from homology"/>
<dbReference type="Proteomes" id="UP000284842">
    <property type="component" value="Unassembled WGS sequence"/>
</dbReference>
<dbReference type="EMBL" id="NHTK01006063">
    <property type="protein sequence ID" value="PPQ65561.1"/>
    <property type="molecule type" value="Genomic_DNA"/>
</dbReference>
<dbReference type="STRING" id="181874.A0A409VH45"/>
<dbReference type="InterPro" id="IPR017972">
    <property type="entry name" value="Cyt_P450_CS"/>
</dbReference>
<comment type="cofactor">
    <cofactor evidence="1 9">
        <name>heme</name>
        <dbReference type="ChEBI" id="CHEBI:30413"/>
    </cofactor>
</comment>
<dbReference type="GO" id="GO:0005506">
    <property type="term" value="F:iron ion binding"/>
    <property type="evidence" value="ECO:0007669"/>
    <property type="project" value="InterPro"/>
</dbReference>
<reference evidence="11 12" key="1">
    <citation type="journal article" date="2018" name="Evol. Lett.">
        <title>Horizontal gene cluster transfer increased hallucinogenic mushroom diversity.</title>
        <authorList>
            <person name="Reynolds H.T."/>
            <person name="Vijayakumar V."/>
            <person name="Gluck-Thaler E."/>
            <person name="Korotkin H.B."/>
            <person name="Matheny P.B."/>
            <person name="Slot J.C."/>
        </authorList>
    </citation>
    <scope>NUCLEOTIDE SEQUENCE [LARGE SCALE GENOMIC DNA]</scope>
    <source>
        <strain evidence="11 12">2629</strain>
    </source>
</reference>
<keyword evidence="6 10" id="KW-0560">Oxidoreductase</keyword>
<dbReference type="OrthoDB" id="2789670at2759"/>
<evidence type="ECO:0000256" key="1">
    <source>
        <dbReference type="ARBA" id="ARBA00001971"/>
    </source>
</evidence>
<dbReference type="InParanoid" id="A0A409VH45"/>
<dbReference type="GO" id="GO:0004497">
    <property type="term" value="F:monooxygenase activity"/>
    <property type="evidence" value="ECO:0007669"/>
    <property type="project" value="UniProtKB-KW"/>
</dbReference>
<evidence type="ECO:0000256" key="3">
    <source>
        <dbReference type="ARBA" id="ARBA00010617"/>
    </source>
</evidence>
<evidence type="ECO:0000256" key="8">
    <source>
        <dbReference type="ARBA" id="ARBA00023033"/>
    </source>
</evidence>
<evidence type="ECO:0000256" key="7">
    <source>
        <dbReference type="ARBA" id="ARBA00023004"/>
    </source>
</evidence>
<dbReference type="PRINTS" id="PR00385">
    <property type="entry name" value="P450"/>
</dbReference>
<organism evidence="11 12">
    <name type="scientific">Panaeolus cyanescens</name>
    <dbReference type="NCBI Taxonomy" id="181874"/>
    <lineage>
        <taxon>Eukaryota</taxon>
        <taxon>Fungi</taxon>
        <taxon>Dikarya</taxon>
        <taxon>Basidiomycota</taxon>
        <taxon>Agaricomycotina</taxon>
        <taxon>Agaricomycetes</taxon>
        <taxon>Agaricomycetidae</taxon>
        <taxon>Agaricales</taxon>
        <taxon>Agaricineae</taxon>
        <taxon>Galeropsidaceae</taxon>
        <taxon>Panaeolus</taxon>
    </lineage>
</organism>
<comment type="similarity">
    <text evidence="3 10">Belongs to the cytochrome P450 family.</text>
</comment>
<feature type="binding site" description="axial binding residue" evidence="9">
    <location>
        <position position="444"/>
    </location>
    <ligand>
        <name>heme</name>
        <dbReference type="ChEBI" id="CHEBI:30413"/>
    </ligand>
    <ligandPart>
        <name>Fe</name>
        <dbReference type="ChEBI" id="CHEBI:18248"/>
    </ligandPart>
</feature>
<evidence type="ECO:0000256" key="2">
    <source>
        <dbReference type="ARBA" id="ARBA00005179"/>
    </source>
</evidence>
<evidence type="ECO:0000256" key="9">
    <source>
        <dbReference type="PIRSR" id="PIRSR602401-1"/>
    </source>
</evidence>
<dbReference type="PROSITE" id="PS00086">
    <property type="entry name" value="CYTOCHROME_P450"/>
    <property type="match status" value="1"/>
</dbReference>
<dbReference type="InterPro" id="IPR036396">
    <property type="entry name" value="Cyt_P450_sf"/>
</dbReference>
<comment type="pathway">
    <text evidence="2">Secondary metabolite biosynthesis.</text>
</comment>
<evidence type="ECO:0000313" key="12">
    <source>
        <dbReference type="Proteomes" id="UP000284842"/>
    </source>
</evidence>
<dbReference type="PANTHER" id="PTHR46300">
    <property type="entry name" value="P450, PUTATIVE (EUROFUNG)-RELATED-RELATED"/>
    <property type="match status" value="1"/>
</dbReference>
<sequence length="514" mass="58121">MSLISKEATTTVLVGLVGVVVLRTIVSRMRRPKYPPGPSRLPLIGNLLQLPKEEAWVTYMNWKQKYGDVIYMEVMGSPLVILNTYQACVDLLEKRSDIYSDRPFGIMASQLMGWKNAVTLSPYGEKWRKFRRMCAQTMRKEAVKVFFPIQEREVSRFLGTLLEEPTKFMENFRFTAGRSLLISVYGIHVNGAKDPIIQVAEKAMSYAVFATQPGSFLVDFFPALLHVPKWMPGTGWRKFAEEGKALADEMVEVPFNIALKNIEVQKEGSNEINLTGMCLDRNEDPEVVKWCSGTMFSAGVDTSVASIHAFVLSMLLHPDIQKRVQAEIDLVVGADRLPLLTDRDDLPFTNAVMKELMRWQPVSPFALPHRLIKDDIYNECFIPAGATVMPNTWAVTRDPSLFPNPDKFIPDRYLPMFDKTIPCKPEDLPMDPEKFAFGYGRRICAGMHYADTMLFVTIASLMHSFDIVPALDANGKEIIPEIKFNSSIVREAVDFPVTIKPRSEAHRQLILANA</sequence>
<dbReference type="InterPro" id="IPR002401">
    <property type="entry name" value="Cyt_P450_E_grp-I"/>
</dbReference>
<dbReference type="InterPro" id="IPR050364">
    <property type="entry name" value="Cytochrome_P450_fung"/>
</dbReference>
<dbReference type="Pfam" id="PF00067">
    <property type="entry name" value="p450"/>
    <property type="match status" value="1"/>
</dbReference>
<accession>A0A409VH45</accession>
<dbReference type="PRINTS" id="PR00463">
    <property type="entry name" value="EP450I"/>
</dbReference>
<evidence type="ECO:0000256" key="10">
    <source>
        <dbReference type="RuleBase" id="RU000461"/>
    </source>
</evidence>
<keyword evidence="5 9" id="KW-0479">Metal-binding</keyword>
<dbReference type="GO" id="GO:0020037">
    <property type="term" value="F:heme binding"/>
    <property type="evidence" value="ECO:0007669"/>
    <property type="project" value="InterPro"/>
</dbReference>
<evidence type="ECO:0000313" key="11">
    <source>
        <dbReference type="EMBL" id="PPQ65561.1"/>
    </source>
</evidence>
<evidence type="ECO:0000256" key="5">
    <source>
        <dbReference type="ARBA" id="ARBA00022723"/>
    </source>
</evidence>
<keyword evidence="8 10" id="KW-0503">Monooxygenase</keyword>
<dbReference type="GO" id="GO:0016705">
    <property type="term" value="F:oxidoreductase activity, acting on paired donors, with incorporation or reduction of molecular oxygen"/>
    <property type="evidence" value="ECO:0007669"/>
    <property type="project" value="InterPro"/>
</dbReference>
<dbReference type="SUPFAM" id="SSF48264">
    <property type="entry name" value="Cytochrome P450"/>
    <property type="match status" value="1"/>
</dbReference>